<reference evidence="9 12" key="4">
    <citation type="submission" date="2019-11" db="EMBL/GenBank/DDBJ databases">
        <title>Whole genome shotgun sequencing (WGS) data from Adlercreutzia equolifaciens ResAG-91, Eggerthella lenta MRI-F36, MRI-F37, MRI-F40, ResAG-49, ResAG-88, ResAG-121, ResAG-145, and Gordonibacter sp. ResAG-5, ResAG-26, ResAG-43, ResAG-50, ResAG-59.</title>
        <authorList>
            <person name="Stoll D.A."/>
            <person name="Danylec N."/>
            <person name="Franz C.M.A.P."/>
            <person name="Huch M."/>
        </authorList>
    </citation>
    <scope>NUCLEOTIDE SEQUENCE [LARGE SCALE GENOMIC DNA]</scope>
    <source>
        <strain evidence="9 12">ResAG-59</strain>
    </source>
</reference>
<evidence type="ECO:0000256" key="8">
    <source>
        <dbReference type="SAM" id="Phobius"/>
    </source>
</evidence>
<dbReference type="GO" id="GO:0005886">
    <property type="term" value="C:plasma membrane"/>
    <property type="evidence" value="ECO:0007669"/>
    <property type="project" value="UniProtKB-SubCell"/>
</dbReference>
<dbReference type="AlphaFoldDB" id="A0A1Y4G6H1"/>
<name>A0A1Y4G6H1_9ACTN</name>
<keyword evidence="7 8" id="KW-0472">Membrane</keyword>
<gene>
    <name evidence="10" type="primary">mreD</name>
    <name evidence="10" type="ORF">DMP12_10840</name>
    <name evidence="9" type="ORF">GO738_05845</name>
</gene>
<evidence type="ECO:0000313" key="12">
    <source>
        <dbReference type="Proteomes" id="UP000468327"/>
    </source>
</evidence>
<evidence type="ECO:0000256" key="4">
    <source>
        <dbReference type="ARBA" id="ARBA00022692"/>
    </source>
</evidence>
<dbReference type="Proteomes" id="UP000468327">
    <property type="component" value="Unassembled WGS sequence"/>
</dbReference>
<evidence type="ECO:0000313" key="10">
    <source>
        <dbReference type="EMBL" id="ROT88939.1"/>
    </source>
</evidence>
<feature type="transmembrane region" description="Helical" evidence="8">
    <location>
        <begin position="60"/>
        <end position="87"/>
    </location>
</feature>
<dbReference type="RefSeq" id="WP_087190536.1">
    <property type="nucleotide sequence ID" value="NZ_BAABZN010000001.1"/>
</dbReference>
<evidence type="ECO:0000256" key="6">
    <source>
        <dbReference type="ARBA" id="ARBA00022989"/>
    </source>
</evidence>
<keyword evidence="12" id="KW-1185">Reference proteome</keyword>
<evidence type="ECO:0000313" key="11">
    <source>
        <dbReference type="Proteomes" id="UP000285258"/>
    </source>
</evidence>
<feature type="transmembrane region" description="Helical" evidence="8">
    <location>
        <begin position="7"/>
        <end position="24"/>
    </location>
</feature>
<evidence type="ECO:0000256" key="2">
    <source>
        <dbReference type="ARBA" id="ARBA00007776"/>
    </source>
</evidence>
<reference evidence="10" key="2">
    <citation type="journal article" date="2019" name="Int. J. Syst. Evol. Microbiol.">
        <title>Gordonibacter faecihominis is a later heterotypic synonym of Gordonibacter urolithinfaciens.</title>
        <authorList>
            <person name="Danylec N."/>
            <person name="Stoll D.A."/>
            <person name="Huch M."/>
        </authorList>
    </citation>
    <scope>NUCLEOTIDE SEQUENCE</scope>
    <source>
        <strain evidence="10">DSM 27213</strain>
    </source>
</reference>
<comment type="similarity">
    <text evidence="2">Belongs to the MreD family.</text>
</comment>
<dbReference type="GeneID" id="97354456"/>
<keyword evidence="4 8" id="KW-0812">Transmembrane</keyword>
<dbReference type="InterPro" id="IPR007227">
    <property type="entry name" value="Cell_shape_determining_MreD"/>
</dbReference>
<dbReference type="NCBIfam" id="TIGR03426">
    <property type="entry name" value="shape_MreD"/>
    <property type="match status" value="1"/>
</dbReference>
<accession>A0A1Y4G6H1</accession>
<feature type="transmembrane region" description="Helical" evidence="8">
    <location>
        <begin position="30"/>
        <end position="48"/>
    </location>
</feature>
<keyword evidence="6 8" id="KW-1133">Transmembrane helix</keyword>
<feature type="transmembrane region" description="Helical" evidence="8">
    <location>
        <begin position="134"/>
        <end position="156"/>
    </location>
</feature>
<organism evidence="10 11">
    <name type="scientific">Gordonibacter urolithinfaciens</name>
    <dbReference type="NCBI Taxonomy" id="1335613"/>
    <lineage>
        <taxon>Bacteria</taxon>
        <taxon>Bacillati</taxon>
        <taxon>Actinomycetota</taxon>
        <taxon>Coriobacteriia</taxon>
        <taxon>Eggerthellales</taxon>
        <taxon>Eggerthellaceae</taxon>
        <taxon>Gordonibacter</taxon>
    </lineage>
</organism>
<keyword evidence="3" id="KW-1003">Cell membrane</keyword>
<reference evidence="10" key="3">
    <citation type="journal article" date="2019" name="Microbiol. Resour. Announc.">
        <title>Draft Genome Sequences of Type Strains of Gordonibacter faecihominis, Paraeggerthella hongkongensis, Parvibacter caecicola,Slackia equolifaciens, Slackia faecicanis, and Slackia isoflavoniconvertens.</title>
        <authorList>
            <person name="Danylec N."/>
            <person name="Stoll D.A."/>
            <person name="Dotsch A."/>
            <person name="Huch M."/>
        </authorList>
    </citation>
    <scope>NUCLEOTIDE SEQUENCE</scope>
    <source>
        <strain evidence="10">DSM 27213</strain>
    </source>
</reference>
<reference evidence="11" key="1">
    <citation type="submission" date="2018-05" db="EMBL/GenBank/DDBJ databases">
        <title>Genome Sequencing of selected type strains of the family Eggerthellaceae.</title>
        <authorList>
            <person name="Danylec N."/>
            <person name="Stoll D.A."/>
            <person name="Doetsch A."/>
            <person name="Huch M."/>
        </authorList>
    </citation>
    <scope>NUCLEOTIDE SEQUENCE [LARGE SCALE GENOMIC DNA]</scope>
    <source>
        <strain evidence="11">DSM 27213</strain>
    </source>
</reference>
<dbReference type="GO" id="GO:0008360">
    <property type="term" value="P:regulation of cell shape"/>
    <property type="evidence" value="ECO:0007669"/>
    <property type="project" value="UniProtKB-KW"/>
</dbReference>
<protein>
    <submittedName>
        <fullName evidence="10">Rod shape-determining protein MreD</fullName>
    </submittedName>
</protein>
<dbReference type="Proteomes" id="UP000285258">
    <property type="component" value="Unassembled WGS sequence"/>
</dbReference>
<keyword evidence="5" id="KW-0133">Cell shape</keyword>
<evidence type="ECO:0000256" key="5">
    <source>
        <dbReference type="ARBA" id="ARBA00022960"/>
    </source>
</evidence>
<feature type="transmembrane region" description="Helical" evidence="8">
    <location>
        <begin position="99"/>
        <end position="122"/>
    </location>
</feature>
<dbReference type="EMBL" id="WPOC01000007">
    <property type="protein sequence ID" value="MVN14881.1"/>
    <property type="molecule type" value="Genomic_DNA"/>
</dbReference>
<evidence type="ECO:0000256" key="3">
    <source>
        <dbReference type="ARBA" id="ARBA00022475"/>
    </source>
</evidence>
<proteinExistence type="inferred from homology"/>
<evidence type="ECO:0000256" key="7">
    <source>
        <dbReference type="ARBA" id="ARBA00023136"/>
    </source>
</evidence>
<dbReference type="Pfam" id="PF04093">
    <property type="entry name" value="MreD"/>
    <property type="match status" value="1"/>
</dbReference>
<dbReference type="EMBL" id="QIBW01000013">
    <property type="protein sequence ID" value="ROT88939.1"/>
    <property type="molecule type" value="Genomic_DNA"/>
</dbReference>
<comment type="subcellular location">
    <subcellularLocation>
        <location evidence="1">Cell membrane</location>
        <topology evidence="1">Multi-pass membrane protein</topology>
    </subcellularLocation>
</comment>
<evidence type="ECO:0000313" key="9">
    <source>
        <dbReference type="EMBL" id="MVN14881.1"/>
    </source>
</evidence>
<sequence length="174" mass="18003">MNVTRDGIAVAVGAVIAVLLQIVVAPNIALFGAMPNFVVAYALLVAIVRPATAGPVMPFVLGLVFDLVSGGPVGAMAFLLVLMTFLAARAFAVLDNDTLFMPLVIFVAATVLVEALYAAFLLALGFDAGALDVFLYRALPCALYDCVIGLVLYPLAARVLAGAAPAQPGTPRLR</sequence>
<comment type="caution">
    <text evidence="10">The sequence shown here is derived from an EMBL/GenBank/DDBJ whole genome shotgun (WGS) entry which is preliminary data.</text>
</comment>
<evidence type="ECO:0000256" key="1">
    <source>
        <dbReference type="ARBA" id="ARBA00004651"/>
    </source>
</evidence>